<evidence type="ECO:0000313" key="2">
    <source>
        <dbReference type="EMBL" id="KAK1326297.1"/>
    </source>
</evidence>
<reference evidence="2" key="1">
    <citation type="journal article" date="2023" name="Nat. Commun.">
        <title>Diploid and tetraploid genomes of Acorus and the evolution of monocots.</title>
        <authorList>
            <person name="Ma L."/>
            <person name="Liu K.W."/>
            <person name="Li Z."/>
            <person name="Hsiao Y.Y."/>
            <person name="Qi Y."/>
            <person name="Fu T."/>
            <person name="Tang G.D."/>
            <person name="Zhang D."/>
            <person name="Sun W.H."/>
            <person name="Liu D.K."/>
            <person name="Li Y."/>
            <person name="Chen G.Z."/>
            <person name="Liu X.D."/>
            <person name="Liao X.Y."/>
            <person name="Jiang Y.T."/>
            <person name="Yu X."/>
            <person name="Hao Y."/>
            <person name="Huang J."/>
            <person name="Zhao X.W."/>
            <person name="Ke S."/>
            <person name="Chen Y.Y."/>
            <person name="Wu W.L."/>
            <person name="Hsu J.L."/>
            <person name="Lin Y.F."/>
            <person name="Huang M.D."/>
            <person name="Li C.Y."/>
            <person name="Huang L."/>
            <person name="Wang Z.W."/>
            <person name="Zhao X."/>
            <person name="Zhong W.Y."/>
            <person name="Peng D.H."/>
            <person name="Ahmad S."/>
            <person name="Lan S."/>
            <person name="Zhang J.S."/>
            <person name="Tsai W.C."/>
            <person name="Van de Peer Y."/>
            <person name="Liu Z.J."/>
        </authorList>
    </citation>
    <scope>NUCLEOTIDE SEQUENCE</scope>
    <source>
        <strain evidence="2">CP</strain>
    </source>
</reference>
<feature type="domain" description="Reverse transcriptase" evidence="1">
    <location>
        <begin position="12"/>
        <end position="88"/>
    </location>
</feature>
<dbReference type="Proteomes" id="UP001180020">
    <property type="component" value="Unassembled WGS sequence"/>
</dbReference>
<accession>A0AAV9FLE1</accession>
<dbReference type="InterPro" id="IPR000477">
    <property type="entry name" value="RT_dom"/>
</dbReference>
<dbReference type="PANTHER" id="PTHR33116">
    <property type="entry name" value="REVERSE TRANSCRIPTASE ZINC-BINDING DOMAIN-CONTAINING PROTEIN-RELATED-RELATED"/>
    <property type="match status" value="1"/>
</dbReference>
<evidence type="ECO:0000313" key="3">
    <source>
        <dbReference type="Proteomes" id="UP001180020"/>
    </source>
</evidence>
<keyword evidence="3" id="KW-1185">Reference proteome</keyword>
<name>A0AAV9FLE1_ACOCL</name>
<comment type="caution">
    <text evidence="2">The sequence shown here is derived from an EMBL/GenBank/DDBJ whole genome shotgun (WGS) entry which is preliminary data.</text>
</comment>
<dbReference type="PANTHER" id="PTHR33116:SF78">
    <property type="entry name" value="OS12G0587133 PROTEIN"/>
    <property type="match status" value="1"/>
</dbReference>
<proteinExistence type="predicted"/>
<sequence>MGCVNATFLALIPKKAGADMISDFRPISLINACYKLVSKALANRLKEVIGILIEANQTAFVPGRSLQEGGLGILATPARVSWFQTEMDMHDHELPIDIFCFGACERNPLRFLSNPERPPSSWLSGLTINKHKSSLFSIYIEEQEMRLLTDHVSYQIDTFPTRCLGIPLSLRSLSLNDWAPLVQRFEKRLEGWAGRLMSLGGRLVLLQAVLSNLPVFMLSLFRIPRTIQHQLDVLRRHFFWSGSAQGTRRVHLIN</sequence>
<protein>
    <recommendedName>
        <fullName evidence="1">Reverse transcriptase domain-containing protein</fullName>
    </recommendedName>
</protein>
<gene>
    <name evidence="2" type="ORF">QJS10_CPA01g02304</name>
</gene>
<dbReference type="Pfam" id="PF00078">
    <property type="entry name" value="RVT_1"/>
    <property type="match status" value="1"/>
</dbReference>
<evidence type="ECO:0000259" key="1">
    <source>
        <dbReference type="Pfam" id="PF00078"/>
    </source>
</evidence>
<dbReference type="EMBL" id="JAUJYO010000001">
    <property type="protein sequence ID" value="KAK1326297.1"/>
    <property type="molecule type" value="Genomic_DNA"/>
</dbReference>
<dbReference type="AlphaFoldDB" id="A0AAV9FLE1"/>
<organism evidence="2 3">
    <name type="scientific">Acorus calamus</name>
    <name type="common">Sweet flag</name>
    <dbReference type="NCBI Taxonomy" id="4465"/>
    <lineage>
        <taxon>Eukaryota</taxon>
        <taxon>Viridiplantae</taxon>
        <taxon>Streptophyta</taxon>
        <taxon>Embryophyta</taxon>
        <taxon>Tracheophyta</taxon>
        <taxon>Spermatophyta</taxon>
        <taxon>Magnoliopsida</taxon>
        <taxon>Liliopsida</taxon>
        <taxon>Acoraceae</taxon>
        <taxon>Acorus</taxon>
    </lineage>
</organism>
<reference evidence="2" key="2">
    <citation type="submission" date="2023-06" db="EMBL/GenBank/DDBJ databases">
        <authorList>
            <person name="Ma L."/>
            <person name="Liu K.-W."/>
            <person name="Li Z."/>
            <person name="Hsiao Y.-Y."/>
            <person name="Qi Y."/>
            <person name="Fu T."/>
            <person name="Tang G."/>
            <person name="Zhang D."/>
            <person name="Sun W.-H."/>
            <person name="Liu D.-K."/>
            <person name="Li Y."/>
            <person name="Chen G.-Z."/>
            <person name="Liu X.-D."/>
            <person name="Liao X.-Y."/>
            <person name="Jiang Y.-T."/>
            <person name="Yu X."/>
            <person name="Hao Y."/>
            <person name="Huang J."/>
            <person name="Zhao X.-W."/>
            <person name="Ke S."/>
            <person name="Chen Y.-Y."/>
            <person name="Wu W.-L."/>
            <person name="Hsu J.-L."/>
            <person name="Lin Y.-F."/>
            <person name="Huang M.-D."/>
            <person name="Li C.-Y."/>
            <person name="Huang L."/>
            <person name="Wang Z.-W."/>
            <person name="Zhao X."/>
            <person name="Zhong W.-Y."/>
            <person name="Peng D.-H."/>
            <person name="Ahmad S."/>
            <person name="Lan S."/>
            <person name="Zhang J.-S."/>
            <person name="Tsai W.-C."/>
            <person name="Van De Peer Y."/>
            <person name="Liu Z.-J."/>
        </authorList>
    </citation>
    <scope>NUCLEOTIDE SEQUENCE</scope>
    <source>
        <strain evidence="2">CP</strain>
        <tissue evidence="2">Leaves</tissue>
    </source>
</reference>